<dbReference type="AlphaFoldDB" id="A0A430AZ35"/>
<sequence length="65" mass="8146">MVLYIFYIRSFTDIWHLFYQMSFTIFDSHDFCKKMNDYIAHHLNRPFHLVIDFSGFDSLKKFFYF</sequence>
<evidence type="ECO:0000313" key="2">
    <source>
        <dbReference type="Proteomes" id="UP000286773"/>
    </source>
</evidence>
<dbReference type="EMBL" id="NGKC01000003">
    <property type="protein sequence ID" value="RSU13332.1"/>
    <property type="molecule type" value="Genomic_DNA"/>
</dbReference>
<comment type="caution">
    <text evidence="1">The sequence shown here is derived from an EMBL/GenBank/DDBJ whole genome shotgun (WGS) entry which is preliminary data.</text>
</comment>
<reference evidence="1 2" key="1">
    <citation type="submission" date="2017-05" db="EMBL/GenBank/DDBJ databases">
        <title>Vagococcus spp. assemblies.</title>
        <authorList>
            <person name="Gulvik C.A."/>
        </authorList>
    </citation>
    <scope>NUCLEOTIDE SEQUENCE [LARGE SCALE GENOMIC DNA]</scope>
    <source>
        <strain evidence="1 2">LMG 24798</strain>
    </source>
</reference>
<keyword evidence="2" id="KW-1185">Reference proteome</keyword>
<proteinExistence type="predicted"/>
<evidence type="ECO:0000313" key="1">
    <source>
        <dbReference type="EMBL" id="RSU13332.1"/>
    </source>
</evidence>
<protein>
    <submittedName>
        <fullName evidence="1">Uncharacterized protein</fullName>
    </submittedName>
</protein>
<gene>
    <name evidence="1" type="ORF">CBF27_03900</name>
</gene>
<dbReference type="Proteomes" id="UP000286773">
    <property type="component" value="Unassembled WGS sequence"/>
</dbReference>
<accession>A0A430AZ35</accession>
<name>A0A430AZ35_9ENTE</name>
<organism evidence="1 2">
    <name type="scientific">Vagococcus acidifermentans</name>
    <dbReference type="NCBI Taxonomy" id="564710"/>
    <lineage>
        <taxon>Bacteria</taxon>
        <taxon>Bacillati</taxon>
        <taxon>Bacillota</taxon>
        <taxon>Bacilli</taxon>
        <taxon>Lactobacillales</taxon>
        <taxon>Enterococcaceae</taxon>
        <taxon>Vagococcus</taxon>
    </lineage>
</organism>